<organism evidence="4 5">
    <name type="scientific">Alkalicoccus saliphilus</name>
    <dbReference type="NCBI Taxonomy" id="200989"/>
    <lineage>
        <taxon>Bacteria</taxon>
        <taxon>Bacillati</taxon>
        <taxon>Bacillota</taxon>
        <taxon>Bacilli</taxon>
        <taxon>Bacillales</taxon>
        <taxon>Bacillaceae</taxon>
        <taxon>Alkalicoccus</taxon>
    </lineage>
</organism>
<dbReference type="SMART" id="SM00014">
    <property type="entry name" value="acidPPc"/>
    <property type="match status" value="1"/>
</dbReference>
<feature type="transmembrane region" description="Helical" evidence="2">
    <location>
        <begin position="179"/>
        <end position="197"/>
    </location>
</feature>
<evidence type="ECO:0000259" key="3">
    <source>
        <dbReference type="SMART" id="SM00014"/>
    </source>
</evidence>
<dbReference type="PANTHER" id="PTHR14969">
    <property type="entry name" value="SPHINGOSINE-1-PHOSPHATE PHOSPHOHYDROLASE"/>
    <property type="match status" value="1"/>
</dbReference>
<gene>
    <name evidence="4" type="ORF">C6Y45_01760</name>
</gene>
<dbReference type="AlphaFoldDB" id="A0A2T4U9S2"/>
<proteinExistence type="predicted"/>
<feature type="transmembrane region" description="Helical" evidence="2">
    <location>
        <begin position="43"/>
        <end position="65"/>
    </location>
</feature>
<dbReference type="Proteomes" id="UP000240509">
    <property type="component" value="Unassembled WGS sequence"/>
</dbReference>
<dbReference type="PANTHER" id="PTHR14969:SF13">
    <property type="entry name" value="AT30094P"/>
    <property type="match status" value="1"/>
</dbReference>
<dbReference type="CDD" id="cd03392">
    <property type="entry name" value="PAP2_like_2"/>
    <property type="match status" value="1"/>
</dbReference>
<keyword evidence="2" id="KW-0472">Membrane</keyword>
<evidence type="ECO:0000313" key="4">
    <source>
        <dbReference type="EMBL" id="PTL40130.1"/>
    </source>
</evidence>
<dbReference type="InterPro" id="IPR036938">
    <property type="entry name" value="PAP2/HPO_sf"/>
</dbReference>
<evidence type="ECO:0000313" key="5">
    <source>
        <dbReference type="Proteomes" id="UP000240509"/>
    </source>
</evidence>
<feature type="transmembrane region" description="Helical" evidence="2">
    <location>
        <begin position="126"/>
        <end position="144"/>
    </location>
</feature>
<accession>A0A2T4U9S2</accession>
<dbReference type="InterPro" id="IPR000326">
    <property type="entry name" value="PAP2/HPO"/>
</dbReference>
<evidence type="ECO:0000256" key="1">
    <source>
        <dbReference type="SAM" id="MobiDB-lite"/>
    </source>
</evidence>
<feature type="region of interest" description="Disordered" evidence="1">
    <location>
        <begin position="208"/>
        <end position="230"/>
    </location>
</feature>
<feature type="domain" description="Phosphatidic acid phosphatase type 2/haloperoxidase" evidence="3">
    <location>
        <begin position="74"/>
        <end position="194"/>
    </location>
</feature>
<reference evidence="4 5" key="1">
    <citation type="submission" date="2018-03" db="EMBL/GenBank/DDBJ databases">
        <title>Alkalicoccus saliphilus sp. nov., isolated from a mineral pool.</title>
        <authorList>
            <person name="Zhao B."/>
        </authorList>
    </citation>
    <scope>NUCLEOTIDE SEQUENCE [LARGE SCALE GENOMIC DNA]</scope>
    <source>
        <strain evidence="4 5">6AG</strain>
    </source>
</reference>
<feature type="transmembrane region" description="Helical" evidence="2">
    <location>
        <begin position="151"/>
        <end position="173"/>
    </location>
</feature>
<dbReference type="Pfam" id="PF01569">
    <property type="entry name" value="PAP2"/>
    <property type="match status" value="1"/>
</dbReference>
<protein>
    <recommendedName>
        <fullName evidence="3">Phosphatidic acid phosphatase type 2/haloperoxidase domain-containing protein</fullName>
    </recommendedName>
</protein>
<sequence>MALCLIVFAGLSFLTAVNSRFMLDEQILQWVQTINSPFLLGLMQGATIIGSVEFIFVISAALMFTFLLRRNWYLVIFLSVLSAGGIVLNYVLKILFQRARPGEMTYIELFGYSFELASYSFPSGHTMRTVLLFAFLIYLSFLLTKNYWVRFVSFVAALVIILSVAASRVIVGAHYPSDILAAVAASIVWAGVCWYFISDDFRHKRKGFNPKDTEASQQLEEEQKERQSYL</sequence>
<dbReference type="Gene3D" id="1.20.144.10">
    <property type="entry name" value="Phosphatidic acid phosphatase type 2/haloperoxidase"/>
    <property type="match status" value="2"/>
</dbReference>
<keyword evidence="2" id="KW-0812">Transmembrane</keyword>
<name>A0A2T4U9S2_9BACI</name>
<dbReference type="SUPFAM" id="SSF48317">
    <property type="entry name" value="Acid phosphatase/Vanadium-dependent haloperoxidase"/>
    <property type="match status" value="1"/>
</dbReference>
<comment type="caution">
    <text evidence="4">The sequence shown here is derived from an EMBL/GenBank/DDBJ whole genome shotgun (WGS) entry which is preliminary data.</text>
</comment>
<dbReference type="EMBL" id="PZJJ01000002">
    <property type="protein sequence ID" value="PTL40130.1"/>
    <property type="molecule type" value="Genomic_DNA"/>
</dbReference>
<evidence type="ECO:0000256" key="2">
    <source>
        <dbReference type="SAM" id="Phobius"/>
    </source>
</evidence>
<feature type="compositionally biased region" description="Basic and acidic residues" evidence="1">
    <location>
        <begin position="221"/>
        <end position="230"/>
    </location>
</feature>
<keyword evidence="5" id="KW-1185">Reference proteome</keyword>
<feature type="transmembrane region" description="Helical" evidence="2">
    <location>
        <begin position="72"/>
        <end position="92"/>
    </location>
</feature>
<keyword evidence="2" id="KW-1133">Transmembrane helix</keyword>